<name>A0ABU5QP92_9BACT</name>
<proteinExistence type="predicted"/>
<evidence type="ECO:0000313" key="3">
    <source>
        <dbReference type="EMBL" id="MEA5258887.1"/>
    </source>
</evidence>
<evidence type="ECO:0000256" key="1">
    <source>
        <dbReference type="SAM" id="SignalP"/>
    </source>
</evidence>
<gene>
    <name evidence="3" type="ORF">VB264_13905</name>
</gene>
<keyword evidence="1" id="KW-0732">Signal</keyword>
<feature type="signal peptide" evidence="1">
    <location>
        <begin position="1"/>
        <end position="22"/>
    </location>
</feature>
<dbReference type="Proteomes" id="UP001304671">
    <property type="component" value="Unassembled WGS sequence"/>
</dbReference>
<feature type="chain" id="PRO_5046786816" evidence="1">
    <location>
        <begin position="23"/>
        <end position="273"/>
    </location>
</feature>
<evidence type="ECO:0000259" key="2">
    <source>
        <dbReference type="Pfam" id="PF13349"/>
    </source>
</evidence>
<protein>
    <submittedName>
        <fullName evidence="3">DUF4097 family beta strand repeat-containing protein</fullName>
    </submittedName>
</protein>
<reference evidence="3 4" key="1">
    <citation type="submission" date="2023-12" db="EMBL/GenBank/DDBJ databases">
        <title>Novel species of the genus Arcicella isolated from rivers.</title>
        <authorList>
            <person name="Lu H."/>
        </authorList>
    </citation>
    <scope>NUCLEOTIDE SEQUENCE [LARGE SCALE GENOMIC DNA]</scope>
    <source>
        <strain evidence="3 4">LMG 21963</strain>
    </source>
</reference>
<sequence>MNTIKKTSFLLLSIILMNKAVAQSETKDQITVPLTDPTKPYSLTVKLINGSIKVASYTGKEILIEAQTANPKKEENKTNAEGMKRIVADNGLELTAEENNNKVVVHSDSWKRAVNLTLKVPQNGNFKLHTINNGDITVENLNGEMEVNNVNGAIKLTNISGSVVANTVNGNIITSFKSVDAKAPMAFTTLNGNVDITFPATIKTNIKLKSDDGEILSDFDIDIDKAQPKTNTAREKGMYKIKIEDWIYGKINGGGPEIMMKNMFGNIYLRKAK</sequence>
<keyword evidence="4" id="KW-1185">Reference proteome</keyword>
<evidence type="ECO:0000313" key="4">
    <source>
        <dbReference type="Proteomes" id="UP001304671"/>
    </source>
</evidence>
<feature type="domain" description="DUF4097" evidence="2">
    <location>
        <begin position="23"/>
        <end position="230"/>
    </location>
</feature>
<comment type="caution">
    <text evidence="3">The sequence shown here is derived from an EMBL/GenBank/DDBJ whole genome shotgun (WGS) entry which is preliminary data.</text>
</comment>
<dbReference type="RefSeq" id="WP_323250315.1">
    <property type="nucleotide sequence ID" value="NZ_JAYFUL010000022.1"/>
</dbReference>
<dbReference type="InterPro" id="IPR025164">
    <property type="entry name" value="Toastrack_DUF4097"/>
</dbReference>
<dbReference type="EMBL" id="JAYFUL010000022">
    <property type="protein sequence ID" value="MEA5258887.1"/>
    <property type="molecule type" value="Genomic_DNA"/>
</dbReference>
<accession>A0ABU5QP92</accession>
<dbReference type="Pfam" id="PF13349">
    <property type="entry name" value="DUF4097"/>
    <property type="match status" value="1"/>
</dbReference>
<organism evidence="3 4">
    <name type="scientific">Arcicella aquatica</name>
    <dbReference type="NCBI Taxonomy" id="217141"/>
    <lineage>
        <taxon>Bacteria</taxon>
        <taxon>Pseudomonadati</taxon>
        <taxon>Bacteroidota</taxon>
        <taxon>Cytophagia</taxon>
        <taxon>Cytophagales</taxon>
        <taxon>Flectobacillaceae</taxon>
        <taxon>Arcicella</taxon>
    </lineage>
</organism>